<dbReference type="AlphaFoldDB" id="A0A1D1UXS8"/>
<reference evidence="2 3" key="1">
    <citation type="journal article" date="2016" name="Nat. Commun.">
        <title>Extremotolerant tardigrade genome and improved radiotolerance of human cultured cells by tardigrade-unique protein.</title>
        <authorList>
            <person name="Hashimoto T."/>
            <person name="Horikawa D.D."/>
            <person name="Saito Y."/>
            <person name="Kuwahara H."/>
            <person name="Kozuka-Hata H."/>
            <person name="Shin-I T."/>
            <person name="Minakuchi Y."/>
            <person name="Ohishi K."/>
            <person name="Motoyama A."/>
            <person name="Aizu T."/>
            <person name="Enomoto A."/>
            <person name="Kondo K."/>
            <person name="Tanaka S."/>
            <person name="Hara Y."/>
            <person name="Koshikawa S."/>
            <person name="Sagara H."/>
            <person name="Miura T."/>
            <person name="Yokobori S."/>
            <person name="Miyagawa K."/>
            <person name="Suzuki Y."/>
            <person name="Kubo T."/>
            <person name="Oyama M."/>
            <person name="Kohara Y."/>
            <person name="Fujiyama A."/>
            <person name="Arakawa K."/>
            <person name="Katayama T."/>
            <person name="Toyoda A."/>
            <person name="Kunieda T."/>
        </authorList>
    </citation>
    <scope>NUCLEOTIDE SEQUENCE [LARGE SCALE GENOMIC DNA]</scope>
    <source>
        <strain evidence="2 3">YOKOZUNA-1</strain>
    </source>
</reference>
<proteinExistence type="predicted"/>
<feature type="chain" id="PRO_5008897748" description="SUEL-type lectin domain-containing protein" evidence="1">
    <location>
        <begin position="20"/>
        <end position="170"/>
    </location>
</feature>
<comment type="caution">
    <text evidence="2">The sequence shown here is derived from an EMBL/GenBank/DDBJ whole genome shotgun (WGS) entry which is preliminary data.</text>
</comment>
<keyword evidence="1" id="KW-0732">Signal</keyword>
<dbReference type="Proteomes" id="UP000186922">
    <property type="component" value="Unassembled WGS sequence"/>
</dbReference>
<gene>
    <name evidence="2" type="primary">RvY_06216-1</name>
    <name evidence="2" type="synonym">RvY_06216.1</name>
    <name evidence="2" type="ORF">RvY_06216</name>
</gene>
<protein>
    <recommendedName>
        <fullName evidence="4">SUEL-type lectin domain-containing protein</fullName>
    </recommendedName>
</protein>
<name>A0A1D1UXS8_RAMVA</name>
<keyword evidence="3" id="KW-1185">Reference proteome</keyword>
<evidence type="ECO:0000313" key="2">
    <source>
        <dbReference type="EMBL" id="GAU94444.1"/>
    </source>
</evidence>
<evidence type="ECO:0000313" key="3">
    <source>
        <dbReference type="Proteomes" id="UP000186922"/>
    </source>
</evidence>
<dbReference type="EMBL" id="BDGG01000002">
    <property type="protein sequence ID" value="GAU94444.1"/>
    <property type="molecule type" value="Genomic_DNA"/>
</dbReference>
<dbReference type="CDD" id="cd22823">
    <property type="entry name" value="Gal_Rha_Lectin"/>
    <property type="match status" value="1"/>
</dbReference>
<feature type="signal peptide" evidence="1">
    <location>
        <begin position="1"/>
        <end position="19"/>
    </location>
</feature>
<dbReference type="InterPro" id="IPR043159">
    <property type="entry name" value="Lectin_gal-bd_sf"/>
</dbReference>
<organism evidence="2 3">
    <name type="scientific">Ramazzottius varieornatus</name>
    <name type="common">Water bear</name>
    <name type="synonym">Tardigrade</name>
    <dbReference type="NCBI Taxonomy" id="947166"/>
    <lineage>
        <taxon>Eukaryota</taxon>
        <taxon>Metazoa</taxon>
        <taxon>Ecdysozoa</taxon>
        <taxon>Tardigrada</taxon>
        <taxon>Eutardigrada</taxon>
        <taxon>Parachela</taxon>
        <taxon>Hypsibioidea</taxon>
        <taxon>Ramazzottiidae</taxon>
        <taxon>Ramazzottius</taxon>
    </lineage>
</organism>
<evidence type="ECO:0000256" key="1">
    <source>
        <dbReference type="SAM" id="SignalP"/>
    </source>
</evidence>
<evidence type="ECO:0008006" key="4">
    <source>
        <dbReference type="Google" id="ProtNLM"/>
    </source>
</evidence>
<dbReference type="Gene3D" id="2.60.120.740">
    <property type="match status" value="1"/>
</dbReference>
<accession>A0A1D1UXS8</accession>
<sequence>MTAPTFLVLSGFLLAVVSSSPPTSSDGGNIEIVIQDGQSQTVECTEVGKVVTIANATYPWTEPAKPARSTLGSVWDSIGCIFGCSQPSTSTAAPKTLCNSDMDVTMAIGNHCRNETSCQITANDAEDSAALGETCKSKRPLHLEYQCAAPVAKRGKKKEGVRAMVLELVK</sequence>